<comment type="caution">
    <text evidence="2">The sequence shown here is derived from an EMBL/GenBank/DDBJ whole genome shotgun (WGS) entry which is preliminary data.</text>
</comment>
<dbReference type="AlphaFoldDB" id="A0A3E1EUW6"/>
<evidence type="ECO:0008006" key="4">
    <source>
        <dbReference type="Google" id="ProtNLM"/>
    </source>
</evidence>
<evidence type="ECO:0000313" key="2">
    <source>
        <dbReference type="EMBL" id="RFC53330.1"/>
    </source>
</evidence>
<dbReference type="SUPFAM" id="SSF56935">
    <property type="entry name" value="Porins"/>
    <property type="match status" value="1"/>
</dbReference>
<sequence>MKKIFTLILITLITVTASAQYRSGSSIGKLKIRWYKTGWFLDANGGARILGTTSANTDMKLGGSVNAGIGYFFNDKIALKGRVDANQFRAQYSNGNIDQSLTVGVSGEVMVRLLQLIHHKRARNFALNVHAGSGLSALINPSFRKQVENNGGELDGKLLNNADNIGHVIFGITPQYHFNSRWSINLDVSSITHFKQFRTFDTHEAVRADNPTGFLSGSIGLTFRP</sequence>
<keyword evidence="1" id="KW-0732">Signal</keyword>
<evidence type="ECO:0000313" key="3">
    <source>
        <dbReference type="Proteomes" id="UP000257127"/>
    </source>
</evidence>
<name>A0A3E1EUW6_9FLAO</name>
<dbReference type="RefSeq" id="WP_116881722.1">
    <property type="nucleotide sequence ID" value="NZ_QURB01000009.1"/>
</dbReference>
<reference evidence="2 3" key="1">
    <citation type="submission" date="2018-08" db="EMBL/GenBank/DDBJ databases">
        <title>The draft genome squence of Brumimicrobium sp. N62.</title>
        <authorList>
            <person name="Du Z.-J."/>
            <person name="Luo H.-R."/>
        </authorList>
    </citation>
    <scope>NUCLEOTIDE SEQUENCE [LARGE SCALE GENOMIC DNA]</scope>
    <source>
        <strain evidence="2 3">N62</strain>
    </source>
</reference>
<feature type="chain" id="PRO_5017533455" description="Outer membrane protein beta-barrel domain-containing protein" evidence="1">
    <location>
        <begin position="20"/>
        <end position="225"/>
    </location>
</feature>
<protein>
    <recommendedName>
        <fullName evidence="4">Outer membrane protein beta-barrel domain-containing protein</fullName>
    </recommendedName>
</protein>
<dbReference type="EMBL" id="QURB01000009">
    <property type="protein sequence ID" value="RFC53330.1"/>
    <property type="molecule type" value="Genomic_DNA"/>
</dbReference>
<feature type="signal peptide" evidence="1">
    <location>
        <begin position="1"/>
        <end position="19"/>
    </location>
</feature>
<keyword evidence="3" id="KW-1185">Reference proteome</keyword>
<dbReference type="OrthoDB" id="1339830at2"/>
<organism evidence="2 3">
    <name type="scientific">Brumimicrobium aurantiacum</name>
    <dbReference type="NCBI Taxonomy" id="1737063"/>
    <lineage>
        <taxon>Bacteria</taxon>
        <taxon>Pseudomonadati</taxon>
        <taxon>Bacteroidota</taxon>
        <taxon>Flavobacteriia</taxon>
        <taxon>Flavobacteriales</taxon>
        <taxon>Crocinitomicaceae</taxon>
        <taxon>Brumimicrobium</taxon>
    </lineage>
</organism>
<dbReference type="Proteomes" id="UP000257127">
    <property type="component" value="Unassembled WGS sequence"/>
</dbReference>
<gene>
    <name evidence="2" type="ORF">DXU93_12920</name>
</gene>
<accession>A0A3E1EUW6</accession>
<proteinExistence type="predicted"/>
<evidence type="ECO:0000256" key="1">
    <source>
        <dbReference type="SAM" id="SignalP"/>
    </source>
</evidence>